<dbReference type="KEGG" id="dalk:DSCA_29500"/>
<evidence type="ECO:0000259" key="3">
    <source>
        <dbReference type="Pfam" id="PF12849"/>
    </source>
</evidence>
<sequence length="264" mass="28009">MKKSITSVALSVMCLFLCGPVMADEITIVGTGSGSSVLKAIGDAFSQRCPGVTVAVPKSIGSGGGIKAVGSDKNVIGRVARGIKDKEKSYGLSYMPYAKNPIIFFTNKSVGIDNLTARQVCEIYSGKITNWKDVGGRDARIRVIRREDGDSSLGVLLKSFPGFSEITLTPRSKTTLSDPSTCELAESKADAIAFGTYANARNYNVDILTIDGKAPTEMDYPYAGTLALIFKEKNKTGSVKKFVEFSTSSASHAAIRQAGALPVL</sequence>
<organism evidence="4 5">
    <name type="scientific">Desulfosarcina alkanivorans</name>
    <dbReference type="NCBI Taxonomy" id="571177"/>
    <lineage>
        <taxon>Bacteria</taxon>
        <taxon>Pseudomonadati</taxon>
        <taxon>Thermodesulfobacteriota</taxon>
        <taxon>Desulfobacteria</taxon>
        <taxon>Desulfobacterales</taxon>
        <taxon>Desulfosarcinaceae</taxon>
        <taxon>Desulfosarcina</taxon>
    </lineage>
</organism>
<keyword evidence="5" id="KW-1185">Reference proteome</keyword>
<proteinExistence type="predicted"/>
<feature type="chain" id="PRO_5024440496" evidence="2">
    <location>
        <begin position="24"/>
        <end position="264"/>
    </location>
</feature>
<dbReference type="OrthoDB" id="9783488at2"/>
<name>A0A5K7YLE3_9BACT</name>
<dbReference type="InterPro" id="IPR050811">
    <property type="entry name" value="Phosphate_ABC_transporter"/>
</dbReference>
<dbReference type="Gene3D" id="3.40.190.10">
    <property type="entry name" value="Periplasmic binding protein-like II"/>
    <property type="match status" value="2"/>
</dbReference>
<evidence type="ECO:0000313" key="5">
    <source>
        <dbReference type="Proteomes" id="UP000427906"/>
    </source>
</evidence>
<dbReference type="InterPro" id="IPR024370">
    <property type="entry name" value="PBP_domain"/>
</dbReference>
<dbReference type="PANTHER" id="PTHR30570">
    <property type="entry name" value="PERIPLASMIC PHOSPHATE BINDING COMPONENT OF PHOSPHATE ABC TRANSPORTER"/>
    <property type="match status" value="1"/>
</dbReference>
<feature type="signal peptide" evidence="2">
    <location>
        <begin position="1"/>
        <end position="23"/>
    </location>
</feature>
<feature type="domain" description="PBP" evidence="3">
    <location>
        <begin position="24"/>
        <end position="249"/>
    </location>
</feature>
<gene>
    <name evidence="4" type="ORF">DSCA_29500</name>
</gene>
<evidence type="ECO:0000313" key="4">
    <source>
        <dbReference type="EMBL" id="BBO69020.1"/>
    </source>
</evidence>
<protein>
    <submittedName>
        <fullName evidence="4">Phosphate ABC transporter substrate-binding protein</fullName>
    </submittedName>
</protein>
<dbReference type="SUPFAM" id="SSF53850">
    <property type="entry name" value="Periplasmic binding protein-like II"/>
    <property type="match status" value="1"/>
</dbReference>
<evidence type="ECO:0000256" key="1">
    <source>
        <dbReference type="ARBA" id="ARBA00022729"/>
    </source>
</evidence>
<dbReference type="PANTHER" id="PTHR30570:SF1">
    <property type="entry name" value="PHOSPHATE-BINDING PROTEIN PSTS"/>
    <property type="match status" value="1"/>
</dbReference>
<keyword evidence="1 2" id="KW-0732">Signal</keyword>
<accession>A0A5K7YLE3</accession>
<dbReference type="RefSeq" id="WP_155317103.1">
    <property type="nucleotide sequence ID" value="NZ_AP021874.1"/>
</dbReference>
<evidence type="ECO:0000256" key="2">
    <source>
        <dbReference type="SAM" id="SignalP"/>
    </source>
</evidence>
<dbReference type="AlphaFoldDB" id="A0A5K7YLE3"/>
<dbReference type="EMBL" id="AP021874">
    <property type="protein sequence ID" value="BBO69020.1"/>
    <property type="molecule type" value="Genomic_DNA"/>
</dbReference>
<dbReference type="Pfam" id="PF12849">
    <property type="entry name" value="PBP_like_2"/>
    <property type="match status" value="1"/>
</dbReference>
<dbReference type="Proteomes" id="UP000427906">
    <property type="component" value="Chromosome"/>
</dbReference>
<reference evidence="4 5" key="1">
    <citation type="submission" date="2019-11" db="EMBL/GenBank/DDBJ databases">
        <title>Comparative genomics of hydrocarbon-degrading Desulfosarcina strains.</title>
        <authorList>
            <person name="Watanabe M."/>
            <person name="Kojima H."/>
            <person name="Fukui M."/>
        </authorList>
    </citation>
    <scope>NUCLEOTIDE SEQUENCE [LARGE SCALE GENOMIC DNA]</scope>
    <source>
        <strain evidence="4 5">PL12</strain>
    </source>
</reference>